<gene>
    <name evidence="1" type="ORF">BO95DRAFT_206062</name>
</gene>
<sequence>MHRRPNPDTHSTVQCNTTHHHNSMQLTRTARDRINLRTATERIPTHADNVDNPTSGWKAPPQPSTIATTE</sequence>
<protein>
    <submittedName>
        <fullName evidence="1">Uncharacterized protein</fullName>
    </submittedName>
</protein>
<organism evidence="1 2">
    <name type="scientific">Aspergillus brunneoviolaceus CBS 621.78</name>
    <dbReference type="NCBI Taxonomy" id="1450534"/>
    <lineage>
        <taxon>Eukaryota</taxon>
        <taxon>Fungi</taxon>
        <taxon>Dikarya</taxon>
        <taxon>Ascomycota</taxon>
        <taxon>Pezizomycotina</taxon>
        <taxon>Eurotiomycetes</taxon>
        <taxon>Eurotiomycetidae</taxon>
        <taxon>Eurotiales</taxon>
        <taxon>Aspergillaceae</taxon>
        <taxon>Aspergillus</taxon>
        <taxon>Aspergillus subgen. Circumdati</taxon>
    </lineage>
</organism>
<evidence type="ECO:0000313" key="2">
    <source>
        <dbReference type="Proteomes" id="UP000249057"/>
    </source>
</evidence>
<name>A0ACD1G348_9EURO</name>
<dbReference type="EMBL" id="KZ825361">
    <property type="protein sequence ID" value="RAH43628.1"/>
    <property type="molecule type" value="Genomic_DNA"/>
</dbReference>
<accession>A0ACD1G348</accession>
<proteinExistence type="predicted"/>
<reference evidence="1" key="1">
    <citation type="submission" date="2018-02" db="EMBL/GenBank/DDBJ databases">
        <title>The genomes of Aspergillus section Nigri reveals drivers in fungal speciation.</title>
        <authorList>
            <consortium name="DOE Joint Genome Institute"/>
            <person name="Vesth T.C."/>
            <person name="Nybo J."/>
            <person name="Theobald S."/>
            <person name="Brandl J."/>
            <person name="Frisvad J.C."/>
            <person name="Nielsen K.F."/>
            <person name="Lyhne E.K."/>
            <person name="Kogle M.E."/>
            <person name="Kuo A."/>
            <person name="Riley R."/>
            <person name="Clum A."/>
            <person name="Nolan M."/>
            <person name="Lipzen A."/>
            <person name="Salamov A."/>
            <person name="Henrissat B."/>
            <person name="Wiebenga A."/>
            <person name="De vries R.P."/>
            <person name="Grigoriev I.V."/>
            <person name="Mortensen U.H."/>
            <person name="Andersen M.R."/>
            <person name="Baker S.E."/>
        </authorList>
    </citation>
    <scope>NUCLEOTIDE SEQUENCE</scope>
    <source>
        <strain evidence="1">CBS 621.78</strain>
    </source>
</reference>
<evidence type="ECO:0000313" key="1">
    <source>
        <dbReference type="EMBL" id="RAH43628.1"/>
    </source>
</evidence>
<dbReference type="Proteomes" id="UP000249057">
    <property type="component" value="Unassembled WGS sequence"/>
</dbReference>
<keyword evidence="2" id="KW-1185">Reference proteome</keyword>